<dbReference type="Proteomes" id="UP000232323">
    <property type="component" value="Unassembled WGS sequence"/>
</dbReference>
<accession>A0A250X3J2</accession>
<dbReference type="InterPro" id="IPR036249">
    <property type="entry name" value="Thioredoxin-like_sf"/>
</dbReference>
<dbReference type="OrthoDB" id="10263751at2759"/>
<evidence type="ECO:0000313" key="3">
    <source>
        <dbReference type="EMBL" id="GAX77635.1"/>
    </source>
</evidence>
<dbReference type="SUPFAM" id="SSF52833">
    <property type="entry name" value="Thioredoxin-like"/>
    <property type="match status" value="1"/>
</dbReference>
<protein>
    <recommendedName>
        <fullName evidence="2">Thioredoxin domain-containing protein</fullName>
    </recommendedName>
</protein>
<dbReference type="GO" id="GO:0016671">
    <property type="term" value="F:oxidoreductase activity, acting on a sulfur group of donors, disulfide as acceptor"/>
    <property type="evidence" value="ECO:0007669"/>
    <property type="project" value="InterPro"/>
</dbReference>
<dbReference type="Gene3D" id="3.40.30.10">
    <property type="entry name" value="Glutaredoxin"/>
    <property type="match status" value="2"/>
</dbReference>
<name>A0A250X3J2_9CHLO</name>
<evidence type="ECO:0000313" key="4">
    <source>
        <dbReference type="Proteomes" id="UP000232323"/>
    </source>
</evidence>
<keyword evidence="4" id="KW-1185">Reference proteome</keyword>
<dbReference type="InterPro" id="IPR013766">
    <property type="entry name" value="Thioredoxin_domain"/>
</dbReference>
<dbReference type="AlphaFoldDB" id="A0A250X3J2"/>
<dbReference type="Pfam" id="PF00085">
    <property type="entry name" value="Thioredoxin"/>
    <property type="match status" value="1"/>
</dbReference>
<feature type="domain" description="Thioredoxin" evidence="2">
    <location>
        <begin position="207"/>
        <end position="305"/>
    </location>
</feature>
<organism evidence="3 4">
    <name type="scientific">Chlamydomonas eustigma</name>
    <dbReference type="NCBI Taxonomy" id="1157962"/>
    <lineage>
        <taxon>Eukaryota</taxon>
        <taxon>Viridiplantae</taxon>
        <taxon>Chlorophyta</taxon>
        <taxon>core chlorophytes</taxon>
        <taxon>Chlorophyceae</taxon>
        <taxon>CS clade</taxon>
        <taxon>Chlamydomonadales</taxon>
        <taxon>Chlamydomonadaceae</taxon>
        <taxon>Chlamydomonas</taxon>
    </lineage>
</organism>
<dbReference type="InterPro" id="IPR044192">
    <property type="entry name" value="CDSP32"/>
</dbReference>
<reference evidence="3 4" key="1">
    <citation type="submission" date="2017-08" db="EMBL/GenBank/DDBJ databases">
        <title>Acidophilic green algal genome provides insights into adaptation to an acidic environment.</title>
        <authorList>
            <person name="Hirooka S."/>
            <person name="Hirose Y."/>
            <person name="Kanesaki Y."/>
            <person name="Higuchi S."/>
            <person name="Fujiwara T."/>
            <person name="Onuma R."/>
            <person name="Era A."/>
            <person name="Ohbayashi R."/>
            <person name="Uzuka A."/>
            <person name="Nozaki H."/>
            <person name="Yoshikawa H."/>
            <person name="Miyagishima S.Y."/>
        </authorList>
    </citation>
    <scope>NUCLEOTIDE SEQUENCE [LARGE SCALE GENOMIC DNA]</scope>
    <source>
        <strain evidence="3 4">NIES-2499</strain>
    </source>
</reference>
<feature type="region of interest" description="Disordered" evidence="1">
    <location>
        <begin position="316"/>
        <end position="338"/>
    </location>
</feature>
<comment type="caution">
    <text evidence="3">The sequence shown here is derived from an EMBL/GenBank/DDBJ whole genome shotgun (WGS) entry which is preliminary data.</text>
</comment>
<feature type="compositionally biased region" description="Basic residues" evidence="1">
    <location>
        <begin position="329"/>
        <end position="338"/>
    </location>
</feature>
<proteinExistence type="predicted"/>
<dbReference type="PANTHER" id="PTHR47578">
    <property type="entry name" value="THIOREDOXIN-LIKE PROTEIN CDSP32, CHLOROPLASTIC"/>
    <property type="match status" value="1"/>
</dbReference>
<dbReference type="PANTHER" id="PTHR47578:SF1">
    <property type="entry name" value="THIOREDOXIN-LIKE PROTEIN CDSP32, CHLOROPLASTIC"/>
    <property type="match status" value="1"/>
</dbReference>
<dbReference type="EMBL" id="BEGY01000026">
    <property type="protein sequence ID" value="GAX77635.1"/>
    <property type="molecule type" value="Genomic_DNA"/>
</dbReference>
<evidence type="ECO:0000259" key="2">
    <source>
        <dbReference type="Pfam" id="PF00085"/>
    </source>
</evidence>
<sequence length="338" mass="38039">MHHLHGSVHGKCSLFRHFCKPRQLVIRQLGRDETAEIALERRLRESQRVDERVRFVSNLADWEREKREAGRNLLVLEVQGETVCHSGLMEEAEYHWKLDVQAAAEEARMRCAEIKHTFQRIARDCADATFLSHTVADTPTPCSSALCDHLGVEILPTLQFWKEGVKLWEHRGALHMRDDLAEGVLFYEGSAADGVHMGSYVTELDSRAEFNNFVSGSGSNDNVLKVVNIALTSAAPCIHVYPAVLALARNFNGYASFARVMGDSNEELENLLKEYHVLEVPTFLFFRNGKEVGRHVGSSRADLIGQILQIQQSLGMEPPPGSSIGGRPRVQRQRASWR</sequence>
<dbReference type="STRING" id="1157962.A0A250X3J2"/>
<gene>
    <name evidence="3" type="ORF">CEUSTIGMA_g5078.t1</name>
</gene>
<evidence type="ECO:0000256" key="1">
    <source>
        <dbReference type="SAM" id="MobiDB-lite"/>
    </source>
</evidence>